<keyword evidence="1" id="KW-0602">Photosynthesis</keyword>
<gene>
    <name evidence="5" type="primary">hcf136_2</name>
    <name evidence="5" type="ORF">LMG26411_03930</name>
</gene>
<evidence type="ECO:0000313" key="6">
    <source>
        <dbReference type="Proteomes" id="UP000672657"/>
    </source>
</evidence>
<evidence type="ECO:0000313" key="5">
    <source>
        <dbReference type="EMBL" id="CAG2151352.1"/>
    </source>
</evidence>
<comment type="caution">
    <text evidence="5">The sequence shown here is derived from an EMBL/GenBank/DDBJ whole genome shotgun (WGS) entry which is preliminary data.</text>
</comment>
<name>A0ABN7Q0B6_9BURK</name>
<organism evidence="5 6">
    <name type="scientific">Cupriavidus numazuensis</name>
    <dbReference type="NCBI Taxonomy" id="221992"/>
    <lineage>
        <taxon>Bacteria</taxon>
        <taxon>Pseudomonadati</taxon>
        <taxon>Pseudomonadota</taxon>
        <taxon>Betaproteobacteria</taxon>
        <taxon>Burkholderiales</taxon>
        <taxon>Burkholderiaceae</taxon>
        <taxon>Cupriavidus</taxon>
    </lineage>
</organism>
<dbReference type="SUPFAM" id="SSF110296">
    <property type="entry name" value="Oligoxyloglucan reducing end-specific cellobiohydrolase"/>
    <property type="match status" value="1"/>
</dbReference>
<proteinExistence type="predicted"/>
<dbReference type="PANTHER" id="PTHR47199:SF2">
    <property type="entry name" value="PHOTOSYSTEM II STABILITY_ASSEMBLY FACTOR HCF136, CHLOROPLASTIC"/>
    <property type="match status" value="1"/>
</dbReference>
<protein>
    <submittedName>
        <fullName evidence="5">Ycf48-like protein</fullName>
    </submittedName>
</protein>
<feature type="domain" description="Photosynthesis system II assembly factor Ycf48/Hcf136-like" evidence="4">
    <location>
        <begin position="132"/>
        <end position="273"/>
    </location>
</feature>
<keyword evidence="3" id="KW-0732">Signal</keyword>
<dbReference type="EMBL" id="CAJPVI010000024">
    <property type="protein sequence ID" value="CAG2151352.1"/>
    <property type="molecule type" value="Genomic_DNA"/>
</dbReference>
<keyword evidence="6" id="KW-1185">Reference proteome</keyword>
<dbReference type="InterPro" id="IPR028203">
    <property type="entry name" value="PSII_CF48-like_dom"/>
</dbReference>
<accession>A0ABN7Q0B6</accession>
<dbReference type="CDD" id="cd15482">
    <property type="entry name" value="Sialidase_non-viral"/>
    <property type="match status" value="1"/>
</dbReference>
<dbReference type="InterPro" id="IPR015943">
    <property type="entry name" value="WD40/YVTN_repeat-like_dom_sf"/>
</dbReference>
<evidence type="ECO:0000256" key="1">
    <source>
        <dbReference type="ARBA" id="ARBA00022531"/>
    </source>
</evidence>
<dbReference type="Pfam" id="PF14870">
    <property type="entry name" value="PSII_BNR"/>
    <property type="match status" value="2"/>
</dbReference>
<dbReference type="Proteomes" id="UP000672657">
    <property type="component" value="Unassembled WGS sequence"/>
</dbReference>
<dbReference type="PANTHER" id="PTHR47199">
    <property type="entry name" value="PHOTOSYSTEM II STABILITY/ASSEMBLY FACTOR HCF136, CHLOROPLASTIC"/>
    <property type="match status" value="1"/>
</dbReference>
<evidence type="ECO:0000256" key="2">
    <source>
        <dbReference type="ARBA" id="ARBA00023276"/>
    </source>
</evidence>
<feature type="chain" id="PRO_5047396925" evidence="3">
    <location>
        <begin position="28"/>
        <end position="331"/>
    </location>
</feature>
<sequence>MIHLSITLFRYLLLAAVVACVSWPAGAAETTAQTRWPTMEPARPVSNAVTAPLLATARAGNHVVAVGDHGVILLSDDGVRFWQAKAVPVRALLTSVQFVDARHGYAAGHDGVVLATQDGGESWTLLRATPGVEQPILALHFDSLEHGIAVGLYGWAIETHDAGRTWTDLTIESGDNADRHLLHMFATSRGSLFAIGEGGVIYRSADRGKSWEGTTTGGKGSLWHGLALSDGTLLVCGMRGHLYRSSDDGKTWQAVDAKTTQSLTGIAELADGSVTVVGMGGTVLESKDHGKTFTRTVRPEQEALTAVLANGARPLLVSMTGPLPATGPAKQ</sequence>
<evidence type="ECO:0000256" key="3">
    <source>
        <dbReference type="SAM" id="SignalP"/>
    </source>
</evidence>
<reference evidence="5 6" key="1">
    <citation type="submission" date="2021-03" db="EMBL/GenBank/DDBJ databases">
        <authorList>
            <person name="Peeters C."/>
        </authorList>
    </citation>
    <scope>NUCLEOTIDE SEQUENCE [LARGE SCALE GENOMIC DNA]</scope>
    <source>
        <strain evidence="5 6">LMG 26411</strain>
    </source>
</reference>
<feature type="domain" description="Photosynthesis system II assembly factor Ycf48/Hcf136-like" evidence="4">
    <location>
        <begin position="79"/>
        <end position="124"/>
    </location>
</feature>
<dbReference type="RefSeq" id="WP_244873904.1">
    <property type="nucleotide sequence ID" value="NZ_CAJPVI010000024.1"/>
</dbReference>
<keyword evidence="2" id="KW-0604">Photosystem II</keyword>
<feature type="signal peptide" evidence="3">
    <location>
        <begin position="1"/>
        <end position="27"/>
    </location>
</feature>
<evidence type="ECO:0000259" key="4">
    <source>
        <dbReference type="Pfam" id="PF14870"/>
    </source>
</evidence>
<dbReference type="Gene3D" id="2.130.10.10">
    <property type="entry name" value="YVTN repeat-like/Quinoprotein amine dehydrogenase"/>
    <property type="match status" value="2"/>
</dbReference>